<dbReference type="PANTHER" id="PTHR12400:SF103">
    <property type="entry name" value="INOSITOL POLYPHOSPHATE MULTIKINASE"/>
    <property type="match status" value="1"/>
</dbReference>
<feature type="region of interest" description="Disordered" evidence="5">
    <location>
        <begin position="116"/>
        <end position="158"/>
    </location>
</feature>
<dbReference type="InterPro" id="IPR038286">
    <property type="entry name" value="IPK_sf"/>
</dbReference>
<dbReference type="Proteomes" id="UP000799438">
    <property type="component" value="Unassembled WGS sequence"/>
</dbReference>
<reference evidence="6" key="1">
    <citation type="journal article" date="2020" name="Stud. Mycol.">
        <title>101 Dothideomycetes genomes: a test case for predicting lifestyles and emergence of pathogens.</title>
        <authorList>
            <person name="Haridas S."/>
            <person name="Albert R."/>
            <person name="Binder M."/>
            <person name="Bloem J."/>
            <person name="Labutti K."/>
            <person name="Salamov A."/>
            <person name="Andreopoulos B."/>
            <person name="Baker S."/>
            <person name="Barry K."/>
            <person name="Bills G."/>
            <person name="Bluhm B."/>
            <person name="Cannon C."/>
            <person name="Castanera R."/>
            <person name="Culley D."/>
            <person name="Daum C."/>
            <person name="Ezra D."/>
            <person name="Gonzalez J."/>
            <person name="Henrissat B."/>
            <person name="Kuo A."/>
            <person name="Liang C."/>
            <person name="Lipzen A."/>
            <person name="Lutzoni F."/>
            <person name="Magnuson J."/>
            <person name="Mondo S."/>
            <person name="Nolan M."/>
            <person name="Ohm R."/>
            <person name="Pangilinan J."/>
            <person name="Park H.-J."/>
            <person name="Ramirez L."/>
            <person name="Alfaro M."/>
            <person name="Sun H."/>
            <person name="Tritt A."/>
            <person name="Yoshinaga Y."/>
            <person name="Zwiers L.-H."/>
            <person name="Turgeon B."/>
            <person name="Goodwin S."/>
            <person name="Spatafora J."/>
            <person name="Crous P."/>
            <person name="Grigoriev I."/>
        </authorList>
    </citation>
    <scope>NUCLEOTIDE SEQUENCE</scope>
    <source>
        <strain evidence="6">CBS 121167</strain>
    </source>
</reference>
<sequence length="426" mass="44807">MAQSKIDPATLSAFENAAAGHDGVLSDPSGELVIKPCTTAEIAFYESANAEHGALAAYMPTFMGTLQLDATASSAAAVDSATAAAPAIPEAGAAAKDSVLGGSFGETGGMAGKMGGVDSKAAWQQQPQQQAEEEEKEAAPGTAATLKPDDPGPMKGKKLDTETSIVLANAAAGFARPNILDLKLGARLYDDDAAPAKRARLDKVAAETTSSSLGFRVAGMRVWQGAPTPAQQGADAPRATATETDQFATLDRTSGYKTFNKLYGRAFSADSVRDAFREFLVVRAAGVGPAAARKTTQRFLADVKAVRAVLEREESRMYSASLLFVYEGDAEAALELRDAARKAEGDVQTATSSGAKGWNEEDDDEVDVDVDDEDEDEPKLAVVKLIDFAHAAWTPGQGPDENLLRGVRSIQKLLEEMEEELAKEAE</sequence>
<keyword evidence="3 4" id="KW-0418">Kinase</keyword>
<evidence type="ECO:0000256" key="2">
    <source>
        <dbReference type="ARBA" id="ARBA00022679"/>
    </source>
</evidence>
<name>A0A6A6BJI5_9PEZI</name>
<comment type="similarity">
    <text evidence="1 4">Belongs to the inositol phosphokinase (IPK) family.</text>
</comment>
<keyword evidence="2 4" id="KW-0808">Transferase</keyword>
<dbReference type="AlphaFoldDB" id="A0A6A6BJI5"/>
<evidence type="ECO:0000256" key="3">
    <source>
        <dbReference type="ARBA" id="ARBA00022777"/>
    </source>
</evidence>
<proteinExistence type="inferred from homology"/>
<dbReference type="Gene3D" id="3.30.470.160">
    <property type="entry name" value="Inositol polyphosphate kinase"/>
    <property type="match status" value="1"/>
</dbReference>
<protein>
    <recommendedName>
        <fullName evidence="4">Kinase</fullName>
        <ecNumber evidence="4">2.7.-.-</ecNumber>
    </recommendedName>
</protein>
<dbReference type="EMBL" id="ML995481">
    <property type="protein sequence ID" value="KAF2143788.1"/>
    <property type="molecule type" value="Genomic_DNA"/>
</dbReference>
<dbReference type="GO" id="GO:0005634">
    <property type="term" value="C:nucleus"/>
    <property type="evidence" value="ECO:0007669"/>
    <property type="project" value="TreeGrafter"/>
</dbReference>
<dbReference type="OrthoDB" id="338650at2759"/>
<dbReference type="EC" id="2.7.-.-" evidence="4"/>
<dbReference type="GO" id="GO:0000824">
    <property type="term" value="F:inositol-1,4,5,6-tetrakisphosphate 3-kinase activity"/>
    <property type="evidence" value="ECO:0007669"/>
    <property type="project" value="TreeGrafter"/>
</dbReference>
<dbReference type="PANTHER" id="PTHR12400">
    <property type="entry name" value="INOSITOL POLYPHOSPHATE KINASE"/>
    <property type="match status" value="1"/>
</dbReference>
<gene>
    <name evidence="6" type="ORF">K452DRAFT_285824</name>
</gene>
<evidence type="ECO:0000256" key="1">
    <source>
        <dbReference type="ARBA" id="ARBA00007374"/>
    </source>
</evidence>
<feature type="region of interest" description="Disordered" evidence="5">
    <location>
        <begin position="343"/>
        <end position="374"/>
    </location>
</feature>
<dbReference type="InterPro" id="IPR005522">
    <property type="entry name" value="IPK"/>
</dbReference>
<evidence type="ECO:0000313" key="6">
    <source>
        <dbReference type="EMBL" id="KAF2143788.1"/>
    </source>
</evidence>
<dbReference type="RefSeq" id="XP_033399500.1">
    <property type="nucleotide sequence ID" value="XM_033540171.1"/>
</dbReference>
<dbReference type="GO" id="GO:0005737">
    <property type="term" value="C:cytoplasm"/>
    <property type="evidence" value="ECO:0007669"/>
    <property type="project" value="TreeGrafter"/>
</dbReference>
<keyword evidence="7" id="KW-1185">Reference proteome</keyword>
<feature type="compositionally biased region" description="Low complexity" evidence="5">
    <location>
        <begin position="120"/>
        <end position="130"/>
    </location>
</feature>
<dbReference type="GeneID" id="54297667"/>
<dbReference type="GO" id="GO:0032958">
    <property type="term" value="P:inositol phosphate biosynthetic process"/>
    <property type="evidence" value="ECO:0007669"/>
    <property type="project" value="InterPro"/>
</dbReference>
<evidence type="ECO:0000256" key="4">
    <source>
        <dbReference type="RuleBase" id="RU363090"/>
    </source>
</evidence>
<accession>A0A6A6BJI5</accession>
<evidence type="ECO:0000313" key="7">
    <source>
        <dbReference type="Proteomes" id="UP000799438"/>
    </source>
</evidence>
<feature type="compositionally biased region" description="Acidic residues" evidence="5">
    <location>
        <begin position="360"/>
        <end position="374"/>
    </location>
</feature>
<dbReference type="GO" id="GO:0008440">
    <property type="term" value="F:inositol-1,4,5-trisphosphate 3-kinase activity"/>
    <property type="evidence" value="ECO:0007669"/>
    <property type="project" value="TreeGrafter"/>
</dbReference>
<organism evidence="6 7">
    <name type="scientific">Aplosporella prunicola CBS 121167</name>
    <dbReference type="NCBI Taxonomy" id="1176127"/>
    <lineage>
        <taxon>Eukaryota</taxon>
        <taxon>Fungi</taxon>
        <taxon>Dikarya</taxon>
        <taxon>Ascomycota</taxon>
        <taxon>Pezizomycotina</taxon>
        <taxon>Dothideomycetes</taxon>
        <taxon>Dothideomycetes incertae sedis</taxon>
        <taxon>Botryosphaeriales</taxon>
        <taxon>Aplosporellaceae</taxon>
        <taxon>Aplosporella</taxon>
    </lineage>
</organism>
<dbReference type="GO" id="GO:0046854">
    <property type="term" value="P:phosphatidylinositol phosphate biosynthetic process"/>
    <property type="evidence" value="ECO:0007669"/>
    <property type="project" value="TreeGrafter"/>
</dbReference>
<evidence type="ECO:0000256" key="5">
    <source>
        <dbReference type="SAM" id="MobiDB-lite"/>
    </source>
</evidence>
<dbReference type="SUPFAM" id="SSF56104">
    <property type="entry name" value="SAICAR synthase-like"/>
    <property type="match status" value="1"/>
</dbReference>
<dbReference type="Pfam" id="PF03770">
    <property type="entry name" value="IPK"/>
    <property type="match status" value="1"/>
</dbReference>
<feature type="compositionally biased region" description="Basic and acidic residues" evidence="5">
    <location>
        <begin position="147"/>
        <end position="158"/>
    </location>
</feature>